<name>A0ABM7RRB7_9BACT</name>
<feature type="transmembrane region" description="Helical" evidence="7">
    <location>
        <begin position="486"/>
        <end position="506"/>
    </location>
</feature>
<proteinExistence type="inferred from homology"/>
<keyword evidence="5 7" id="KW-0472">Membrane</keyword>
<evidence type="ECO:0000313" key="8">
    <source>
        <dbReference type="EMBL" id="BCX49972.1"/>
    </source>
</evidence>
<feature type="transmembrane region" description="Helical" evidence="7">
    <location>
        <begin position="173"/>
        <end position="192"/>
    </location>
</feature>
<evidence type="ECO:0000256" key="3">
    <source>
        <dbReference type="ARBA" id="ARBA00022692"/>
    </source>
</evidence>
<evidence type="ECO:0000256" key="2">
    <source>
        <dbReference type="ARBA" id="ARBA00006434"/>
    </source>
</evidence>
<dbReference type="Pfam" id="PF00474">
    <property type="entry name" value="SSF"/>
    <property type="match status" value="2"/>
</dbReference>
<dbReference type="PANTHER" id="PTHR11819:SF77">
    <property type="entry name" value="SODIUM_GLUCOSE COTRANSPORT PROTEIN"/>
    <property type="match status" value="1"/>
</dbReference>
<evidence type="ECO:0000256" key="6">
    <source>
        <dbReference type="RuleBase" id="RU362091"/>
    </source>
</evidence>
<dbReference type="Gene3D" id="1.20.1730.10">
    <property type="entry name" value="Sodium/glucose cotransporter"/>
    <property type="match status" value="1"/>
</dbReference>
<feature type="transmembrane region" description="Helical" evidence="7">
    <location>
        <begin position="637"/>
        <end position="656"/>
    </location>
</feature>
<evidence type="ECO:0000313" key="9">
    <source>
        <dbReference type="Proteomes" id="UP001374893"/>
    </source>
</evidence>
<dbReference type="InterPro" id="IPR001734">
    <property type="entry name" value="Na/solute_symporter"/>
</dbReference>
<dbReference type="PROSITE" id="PS50283">
    <property type="entry name" value="NA_SOLUT_SYMP_3"/>
    <property type="match status" value="1"/>
</dbReference>
<feature type="transmembrane region" description="Helical" evidence="7">
    <location>
        <begin position="513"/>
        <end position="531"/>
    </location>
</feature>
<keyword evidence="4 7" id="KW-1133">Transmembrane helix</keyword>
<feature type="transmembrane region" description="Helical" evidence="7">
    <location>
        <begin position="92"/>
        <end position="109"/>
    </location>
</feature>
<dbReference type="EMBL" id="AP024702">
    <property type="protein sequence ID" value="BCX49972.1"/>
    <property type="molecule type" value="Genomic_DNA"/>
</dbReference>
<comment type="subcellular location">
    <subcellularLocation>
        <location evidence="1">Membrane</location>
        <topology evidence="1">Multi-pass membrane protein</topology>
    </subcellularLocation>
</comment>
<feature type="transmembrane region" description="Helical" evidence="7">
    <location>
        <begin position="608"/>
        <end position="631"/>
    </location>
</feature>
<protein>
    <submittedName>
        <fullName evidence="8">Sodium/glucose cotransporter</fullName>
    </submittedName>
</protein>
<reference evidence="8 9" key="1">
    <citation type="submission" date="2021-06" db="EMBL/GenBank/DDBJ databases">
        <title>Complete genome of Haloferula helveola possessing various polysaccharide degrading enzymes.</title>
        <authorList>
            <person name="Takami H."/>
            <person name="Huang C."/>
            <person name="Hamasaki K."/>
        </authorList>
    </citation>
    <scope>NUCLEOTIDE SEQUENCE [LARGE SCALE GENOMIC DNA]</scope>
    <source>
        <strain evidence="8 9">CN-1</strain>
    </source>
</reference>
<feature type="transmembrane region" description="Helical" evidence="7">
    <location>
        <begin position="413"/>
        <end position="437"/>
    </location>
</feature>
<evidence type="ECO:0000256" key="5">
    <source>
        <dbReference type="ARBA" id="ARBA00023136"/>
    </source>
</evidence>
<accession>A0ABM7RRB7</accession>
<sequence length="667" mass="72437">MPNGLSSIEGFFAAIQLSAVDWGILIGFFIVALGIGVWCARSAGKNSGEFFLSGRHMPWWLLGFSMVATTFSTDTPNFVTNVVRLQGVAGNWNWWAFLITGMLTVFIYAKLWRRSNALTDIEFYELRYSGKEAAFLRGFRALYLGVFFNVMIMAMVTLAAIKIGGVMLGWSPWQSVAVAMVVTVVFSSLGGFRGVILTDFLLFIMAMVGAFAAAYYAVGHESVGGLGGLMSHVEVQDKLDIIPEFTFETDASKELLITAFLIPLAVQWWSVWYPGAEPGGGGYLAQRMLAAKNENHAIGSVLFFQVAHYALRPWPWIIVALASLVVFPSDKAPEQQAAAAALDARSADVEAVVGKPLESLDEAQLATLAELKELKATAMGCSSILKAFPNTDYSKIGHDLGYSAMLSFLPSGWLGLVLTSLVAAYMSTLSTHLNWGSSYVVNDFWQRFVRPKAGDSELVWVGRTSTVVMMGLTAVLAMYLQSALEAFQILLQVGAGTGLLFILRWFWWRINPWSEIVAMVVSFAVALWLAKSDFGAGLGYWKLPFGVGVTTVAWLIATFVTPASSHERLRAFVESVNPGGPGWKKVTDTCTERGESLNLRHAPVNLPAGILATFLGTVLVYGFLFGVGYVLYGNLGLGIGLVVLAGAAGFGIKLLWPKIRESAPDQS</sequence>
<feature type="transmembrane region" description="Helical" evidence="7">
    <location>
        <begin position="52"/>
        <end position="72"/>
    </location>
</feature>
<evidence type="ECO:0000256" key="4">
    <source>
        <dbReference type="ARBA" id="ARBA00022989"/>
    </source>
</evidence>
<feature type="transmembrane region" description="Helical" evidence="7">
    <location>
        <begin position="543"/>
        <end position="560"/>
    </location>
</feature>
<dbReference type="CDD" id="cd11477">
    <property type="entry name" value="SLC5sbd_u1"/>
    <property type="match status" value="1"/>
</dbReference>
<feature type="transmembrane region" description="Helical" evidence="7">
    <location>
        <begin position="141"/>
        <end position="161"/>
    </location>
</feature>
<feature type="transmembrane region" description="Helical" evidence="7">
    <location>
        <begin position="458"/>
        <end position="480"/>
    </location>
</feature>
<organism evidence="8 9">
    <name type="scientific">Haloferula helveola</name>
    <dbReference type="NCBI Taxonomy" id="490095"/>
    <lineage>
        <taxon>Bacteria</taxon>
        <taxon>Pseudomonadati</taxon>
        <taxon>Verrucomicrobiota</taxon>
        <taxon>Verrucomicrobiia</taxon>
        <taxon>Verrucomicrobiales</taxon>
        <taxon>Verrucomicrobiaceae</taxon>
        <taxon>Haloferula</taxon>
    </lineage>
</organism>
<evidence type="ECO:0000256" key="1">
    <source>
        <dbReference type="ARBA" id="ARBA00004141"/>
    </source>
</evidence>
<keyword evidence="3 7" id="KW-0812">Transmembrane</keyword>
<dbReference type="Proteomes" id="UP001374893">
    <property type="component" value="Chromosome"/>
</dbReference>
<evidence type="ECO:0000256" key="7">
    <source>
        <dbReference type="SAM" id="Phobius"/>
    </source>
</evidence>
<feature type="transmembrane region" description="Helical" evidence="7">
    <location>
        <begin position="20"/>
        <end position="40"/>
    </location>
</feature>
<gene>
    <name evidence="8" type="primary">sglT_2</name>
    <name evidence="8" type="ORF">HAHE_38800</name>
</gene>
<comment type="similarity">
    <text evidence="2 6">Belongs to the sodium:solute symporter (SSF) (TC 2.A.21) family.</text>
</comment>
<dbReference type="InterPro" id="IPR038377">
    <property type="entry name" value="Na/Glc_symporter_sf"/>
</dbReference>
<feature type="transmembrane region" description="Helical" evidence="7">
    <location>
        <begin position="199"/>
        <end position="218"/>
    </location>
</feature>
<keyword evidence="9" id="KW-1185">Reference proteome</keyword>
<dbReference type="PANTHER" id="PTHR11819">
    <property type="entry name" value="SOLUTE CARRIER FAMILY 5"/>
    <property type="match status" value="1"/>
</dbReference>
<dbReference type="RefSeq" id="WP_338686831.1">
    <property type="nucleotide sequence ID" value="NZ_AP024702.1"/>
</dbReference>